<evidence type="ECO:0000256" key="2">
    <source>
        <dbReference type="ARBA" id="ARBA00023002"/>
    </source>
</evidence>
<dbReference type="PANTHER" id="PTHR24321">
    <property type="entry name" value="DEHYDROGENASES, SHORT CHAIN"/>
    <property type="match status" value="1"/>
</dbReference>
<comment type="similarity">
    <text evidence="1 3">Belongs to the short-chain dehydrogenases/reductases (SDR) family.</text>
</comment>
<evidence type="ECO:0000313" key="4">
    <source>
        <dbReference type="EMBL" id="MCI0753245.1"/>
    </source>
</evidence>
<dbReference type="Gene3D" id="3.40.50.720">
    <property type="entry name" value="NAD(P)-binding Rossmann-like Domain"/>
    <property type="match status" value="1"/>
</dbReference>
<dbReference type="PANTHER" id="PTHR24321:SF8">
    <property type="entry name" value="ESTRADIOL 17-BETA-DEHYDROGENASE 8-RELATED"/>
    <property type="match status" value="1"/>
</dbReference>
<evidence type="ECO:0000256" key="3">
    <source>
        <dbReference type="RuleBase" id="RU000363"/>
    </source>
</evidence>
<keyword evidence="5" id="KW-1185">Reference proteome</keyword>
<sequence length="267" mass="28524">MDYGIKGQGAVVTGGDSGIGLETARKLLGEGVRVVLSEQTTDRLRGVVESLRGLGEVHGVAADLTKTDEVTALKDFALRQLGRVDILVNSAGITGAQGVFHEQSDADWWQALDTNLMSMVRMVRAFVPGMLQARHGRIVLVASEDGVQPYADELPYCATKAAILNLTKGLAKSYSSQGILLNSVSPAFIETPMTHAMMEKRARKNGTSFEEAVRSFLKGERPDLELHRRGRAEEVAAAILFLCSAGASFCTGSNIRVDGGAVSTMAL</sequence>
<dbReference type="RefSeq" id="WP_120007482.1">
    <property type="nucleotide sequence ID" value="NZ_JALBUU010000004.1"/>
</dbReference>
<dbReference type="Proteomes" id="UP001201985">
    <property type="component" value="Unassembled WGS sequence"/>
</dbReference>
<dbReference type="InterPro" id="IPR002347">
    <property type="entry name" value="SDR_fam"/>
</dbReference>
<keyword evidence="2" id="KW-0560">Oxidoreductase</keyword>
<accession>A0ABS9W1R9</accession>
<evidence type="ECO:0000256" key="1">
    <source>
        <dbReference type="ARBA" id="ARBA00006484"/>
    </source>
</evidence>
<dbReference type="InterPro" id="IPR036291">
    <property type="entry name" value="NAD(P)-bd_dom_sf"/>
</dbReference>
<name>A0ABS9W1R9_9PROT</name>
<reference evidence="4 5" key="1">
    <citation type="submission" date="2022-03" db="EMBL/GenBank/DDBJ databases">
        <title>Complete genome analysis of Roseomonas KG 17.1 : a prolific producer of plant growth promoters.</title>
        <authorList>
            <person name="Saadouli I."/>
            <person name="Najjari A."/>
            <person name="Mosbah A."/>
            <person name="Ouzari H.I."/>
        </authorList>
    </citation>
    <scope>NUCLEOTIDE SEQUENCE [LARGE SCALE GENOMIC DNA]</scope>
    <source>
        <strain evidence="4 5">KG17-1</strain>
    </source>
</reference>
<dbReference type="EMBL" id="JALBUU010000004">
    <property type="protein sequence ID" value="MCI0753245.1"/>
    <property type="molecule type" value="Genomic_DNA"/>
</dbReference>
<dbReference type="PRINTS" id="PR00080">
    <property type="entry name" value="SDRFAMILY"/>
</dbReference>
<dbReference type="InterPro" id="IPR020904">
    <property type="entry name" value="Sc_DH/Rdtase_CS"/>
</dbReference>
<comment type="caution">
    <text evidence="4">The sequence shown here is derived from an EMBL/GenBank/DDBJ whole genome shotgun (WGS) entry which is preliminary data.</text>
</comment>
<dbReference type="Pfam" id="PF00106">
    <property type="entry name" value="adh_short"/>
    <property type="match status" value="1"/>
</dbReference>
<gene>
    <name evidence="4" type="ORF">MON41_05630</name>
</gene>
<dbReference type="PRINTS" id="PR00081">
    <property type="entry name" value="GDHRDH"/>
</dbReference>
<proteinExistence type="inferred from homology"/>
<organism evidence="4 5">
    <name type="scientific">Teichococcus vastitatis</name>
    <dbReference type="NCBI Taxonomy" id="2307076"/>
    <lineage>
        <taxon>Bacteria</taxon>
        <taxon>Pseudomonadati</taxon>
        <taxon>Pseudomonadota</taxon>
        <taxon>Alphaproteobacteria</taxon>
        <taxon>Acetobacterales</taxon>
        <taxon>Roseomonadaceae</taxon>
        <taxon>Roseomonas</taxon>
    </lineage>
</organism>
<protein>
    <submittedName>
        <fullName evidence="4">SDR family oxidoreductase</fullName>
    </submittedName>
</protein>
<evidence type="ECO:0000313" key="5">
    <source>
        <dbReference type="Proteomes" id="UP001201985"/>
    </source>
</evidence>
<dbReference type="SUPFAM" id="SSF51735">
    <property type="entry name" value="NAD(P)-binding Rossmann-fold domains"/>
    <property type="match status" value="1"/>
</dbReference>
<dbReference type="PROSITE" id="PS00061">
    <property type="entry name" value="ADH_SHORT"/>
    <property type="match status" value="1"/>
</dbReference>